<keyword evidence="2" id="KW-1185">Reference proteome</keyword>
<dbReference type="Proteomes" id="UP000006352">
    <property type="component" value="Unassembled WGS sequence"/>
</dbReference>
<dbReference type="Pfam" id="PF08229">
    <property type="entry name" value="SHR3_chaperone"/>
    <property type="match status" value="1"/>
</dbReference>
<dbReference type="HOGENOM" id="CLU_2654517_0_0_1"/>
<dbReference type="GeneID" id="24097457"/>
<protein>
    <submittedName>
        <fullName evidence="1">Uncharacterized protein</fullName>
    </submittedName>
</protein>
<dbReference type="AlphaFoldDB" id="J4IAA0"/>
<dbReference type="InParanoid" id="J4IAA0"/>
<dbReference type="RefSeq" id="XP_012181829.1">
    <property type="nucleotide sequence ID" value="XM_012326439.1"/>
</dbReference>
<organism evidence="1 2">
    <name type="scientific">Fibroporia radiculosa</name>
    <dbReference type="NCBI Taxonomy" id="599839"/>
    <lineage>
        <taxon>Eukaryota</taxon>
        <taxon>Fungi</taxon>
        <taxon>Dikarya</taxon>
        <taxon>Basidiomycota</taxon>
        <taxon>Agaricomycotina</taxon>
        <taxon>Agaricomycetes</taxon>
        <taxon>Polyporales</taxon>
        <taxon>Fibroporiaceae</taxon>
        <taxon>Fibroporia</taxon>
    </lineage>
</organism>
<evidence type="ECO:0000313" key="2">
    <source>
        <dbReference type="Proteomes" id="UP000006352"/>
    </source>
</evidence>
<dbReference type="EMBL" id="HE797086">
    <property type="protein sequence ID" value="CCM02546.1"/>
    <property type="molecule type" value="Genomic_DNA"/>
</dbReference>
<accession>J4IAA0</accession>
<reference evidence="1 2" key="1">
    <citation type="journal article" date="2012" name="Appl. Environ. Microbiol.">
        <title>Short-read sequencing for genomic analysis of the brown rot fungus Fibroporia radiculosa.</title>
        <authorList>
            <person name="Tang J.D."/>
            <person name="Perkins A.D."/>
            <person name="Sonstegard T.S."/>
            <person name="Schroeder S.G."/>
            <person name="Burgess S.C."/>
            <person name="Diehl S.V."/>
        </authorList>
    </citation>
    <scope>NUCLEOTIDE SEQUENCE [LARGE SCALE GENOMIC DNA]</scope>
    <source>
        <strain evidence="1 2">TFFH 294</strain>
    </source>
</reference>
<sequence length="76" mass="8437">MGYRQAAVLASVSFFLGVLFLCFSVDYKILFAPLTEDIINDGLAFYTTFYHSPAAIKARPRSPLSPLFSSDTPCEH</sequence>
<proteinExistence type="predicted"/>
<dbReference type="STRING" id="599839.J4IAA0"/>
<gene>
    <name evidence="1" type="ORF">FIBRA_04649</name>
</gene>
<evidence type="ECO:0000313" key="1">
    <source>
        <dbReference type="EMBL" id="CCM02546.1"/>
    </source>
</evidence>
<dbReference type="InterPro" id="IPR013248">
    <property type="entry name" value="Psh3/Shr3"/>
</dbReference>
<dbReference type="OrthoDB" id="5229808at2759"/>
<name>J4IAA0_9APHY</name>